<dbReference type="PANTHER" id="PTHR39673">
    <property type="entry name" value="TUNGSTEN FORMYLMETHANOFURAN DEHYDROGENASE, SUBUNIT C (FWDC)"/>
    <property type="match status" value="1"/>
</dbReference>
<dbReference type="RefSeq" id="WP_068548483.1">
    <property type="nucleotide sequence ID" value="NZ_AP013035.1"/>
</dbReference>
<dbReference type="InterPro" id="IPR036485">
    <property type="entry name" value="Glu_synth_asu_C_sf"/>
</dbReference>
<dbReference type="InterPro" id="IPR035710">
    <property type="entry name" value="Archaeal_gltB"/>
</dbReference>
<dbReference type="KEGG" id="ttk:TST_0014"/>
<keyword evidence="3" id="KW-1185">Reference proteome</keyword>
<dbReference type="PANTHER" id="PTHR39673:SF5">
    <property type="entry name" value="TUNGSTEN-CONTAINING FORMYLMETHANOFURAN DEHYDROGENASE 2 SUBUNIT C"/>
    <property type="match status" value="1"/>
</dbReference>
<protein>
    <submittedName>
        <fullName evidence="2">Glutamate synthase subunit alpha domain-containing protein</fullName>
    </submittedName>
</protein>
<dbReference type="InterPro" id="IPR012061">
    <property type="entry name" value="Glu_synth_lsu_3"/>
</dbReference>
<evidence type="ECO:0000313" key="3">
    <source>
        <dbReference type="Proteomes" id="UP000063234"/>
    </source>
</evidence>
<feature type="domain" description="Glutamate synthase alpha subunit C-terminal" evidence="1">
    <location>
        <begin position="33"/>
        <end position="186"/>
    </location>
</feature>
<evidence type="ECO:0000259" key="1">
    <source>
        <dbReference type="Pfam" id="PF01493"/>
    </source>
</evidence>
<dbReference type="PATRIC" id="fig|1298851.3.peg.14"/>
<dbReference type="Gene3D" id="2.160.20.60">
    <property type="entry name" value="Glutamate synthase, alpha subunit, C-terminal domain"/>
    <property type="match status" value="1"/>
</dbReference>
<dbReference type="CDD" id="cd00981">
    <property type="entry name" value="arch_gltB"/>
    <property type="match status" value="1"/>
</dbReference>
<dbReference type="InterPro" id="IPR002489">
    <property type="entry name" value="Glu_synth_asu_C"/>
</dbReference>
<dbReference type="STRING" id="1298851.TST_0014"/>
<dbReference type="Proteomes" id="UP000063234">
    <property type="component" value="Chromosome"/>
</dbReference>
<organism evidence="2 3">
    <name type="scientific">Thermosulfidibacter takaii (strain DSM 17441 / JCM 13301 / NBRC 103674 / ABI70S6)</name>
    <dbReference type="NCBI Taxonomy" id="1298851"/>
    <lineage>
        <taxon>Bacteria</taxon>
        <taxon>Pseudomonadati</taxon>
        <taxon>Thermosulfidibacterota</taxon>
        <taxon>Thermosulfidibacteria</taxon>
        <taxon>Thermosulfidibacterales</taxon>
        <taxon>Thermosulfidibacteraceae</taxon>
    </lineage>
</organism>
<dbReference type="SUPFAM" id="SSF69336">
    <property type="entry name" value="Alpha subunit of glutamate synthase, C-terminal domain"/>
    <property type="match status" value="1"/>
</dbReference>
<evidence type="ECO:0000313" key="2">
    <source>
        <dbReference type="EMBL" id="BAT70825.1"/>
    </source>
</evidence>
<accession>A0A0S3QRB7</accession>
<proteinExistence type="predicted"/>
<dbReference type="AlphaFoldDB" id="A0A0S3QRB7"/>
<sequence length="251" mass="28174">MQEPFVIDAKGMHYRILNQIIRDKIKEGYRHFILHNVNGQRYIGAGVMEDVFIEIYGVAGNDLGVFMKRGTIIVYDNSQDGVANTMEGTKIVVHGMAGDVCGYGMRGGKLHVLRDIGYRTGIHMKTYKDMVPVIIVGGKAGDFFGEYMAGGILILLNLWDDDDRPIVGNFLGTGMHGGEIYIRGEVDPYLFGKEVGIAEITEGDRKKLREYLADYCNDFKDYGLDIDEIMAEPFMKLIPVSTRPYGKIYAY</sequence>
<dbReference type="PIRSF" id="PIRSF006519">
    <property type="entry name" value="GOGAT_dom3"/>
    <property type="match status" value="1"/>
</dbReference>
<dbReference type="OrthoDB" id="9803192at2"/>
<dbReference type="Pfam" id="PF01493">
    <property type="entry name" value="GXGXG"/>
    <property type="match status" value="1"/>
</dbReference>
<dbReference type="GO" id="GO:0016491">
    <property type="term" value="F:oxidoreductase activity"/>
    <property type="evidence" value="ECO:0007669"/>
    <property type="project" value="InterPro"/>
</dbReference>
<reference evidence="3" key="1">
    <citation type="journal article" date="2018" name="Science">
        <title>A primordial and reversible TCA cycle in a facultatively chemolithoautotrophic thermophile.</title>
        <authorList>
            <person name="Nunoura T."/>
            <person name="Chikaraishi Y."/>
            <person name="Izaki R."/>
            <person name="Suwa T."/>
            <person name="Sato T."/>
            <person name="Harada T."/>
            <person name="Mori K."/>
            <person name="Kato Y."/>
            <person name="Miyazaki M."/>
            <person name="Shimamura S."/>
            <person name="Yanagawa K."/>
            <person name="Shuto A."/>
            <person name="Ohkouchi N."/>
            <person name="Fujita N."/>
            <person name="Takaki Y."/>
            <person name="Atomi H."/>
            <person name="Takai K."/>
        </authorList>
    </citation>
    <scope>NUCLEOTIDE SEQUENCE [LARGE SCALE GENOMIC DNA]</scope>
    <source>
        <strain evidence="3">DSM 17441 / JCM 13301 / NBRC 103674 / ABI70S6</strain>
    </source>
</reference>
<dbReference type="EMBL" id="AP013035">
    <property type="protein sequence ID" value="BAT70825.1"/>
    <property type="molecule type" value="Genomic_DNA"/>
</dbReference>
<name>A0A0S3QRB7_THET7</name>
<gene>
    <name evidence="2" type="ORF">TST_0014</name>
</gene>